<dbReference type="SUPFAM" id="SSF55729">
    <property type="entry name" value="Acyl-CoA N-acyltransferases (Nat)"/>
    <property type="match status" value="1"/>
</dbReference>
<keyword evidence="2" id="KW-0012">Acyltransferase</keyword>
<evidence type="ECO:0000256" key="1">
    <source>
        <dbReference type="ARBA" id="ARBA00022679"/>
    </source>
</evidence>
<sequence length="243" mass="26062">MIDAQALYRAIDGTWPAAVKTRVDHWTIRDGQGGGKRVSAATCDGEQIGDVEVAEAAMQAIGQTPLFMVRQGEDALDAALEARGYQIVDPTNGYATPVSMLTDVPIPPVTAFAIWEPLAIMEDIWAKGGIGPERLAVMARAEQKTAILARWNEKPAGVAFVAIHDGVAMVHAVEVLEHQRRQGVAQWIMRCAAFWAQDNGAHTLAVLTTAANGAANALYQQLGFAALGGYHYRISPTKGTQTK</sequence>
<accession>A0ABW8US60</accession>
<dbReference type="Pfam" id="PF00583">
    <property type="entry name" value="Acetyltransf_1"/>
    <property type="match status" value="1"/>
</dbReference>
<proteinExistence type="predicted"/>
<dbReference type="EMBL" id="JBHDIY010000002">
    <property type="protein sequence ID" value="MFL4469715.1"/>
    <property type="molecule type" value="Genomic_DNA"/>
</dbReference>
<feature type="domain" description="N-acetyltransferase" evidence="3">
    <location>
        <begin position="104"/>
        <end position="241"/>
    </location>
</feature>
<name>A0ABW8US60_9RHOB</name>
<dbReference type="Gene3D" id="3.40.630.30">
    <property type="match status" value="1"/>
</dbReference>
<dbReference type="InterPro" id="IPR016181">
    <property type="entry name" value="Acyl_CoA_acyltransferase"/>
</dbReference>
<evidence type="ECO:0000256" key="2">
    <source>
        <dbReference type="ARBA" id="ARBA00023315"/>
    </source>
</evidence>
<gene>
    <name evidence="4" type="ORF">ACERZ8_07475</name>
</gene>
<evidence type="ECO:0000259" key="3">
    <source>
        <dbReference type="PROSITE" id="PS51186"/>
    </source>
</evidence>
<dbReference type="Proteomes" id="UP001627408">
    <property type="component" value="Unassembled WGS sequence"/>
</dbReference>
<dbReference type="CDD" id="cd04301">
    <property type="entry name" value="NAT_SF"/>
    <property type="match status" value="1"/>
</dbReference>
<evidence type="ECO:0000313" key="4">
    <source>
        <dbReference type="EMBL" id="MFL4469715.1"/>
    </source>
</evidence>
<keyword evidence="1" id="KW-0808">Transferase</keyword>
<protein>
    <submittedName>
        <fullName evidence="4">GNAT family N-acetyltransferase</fullName>
    </submittedName>
</protein>
<evidence type="ECO:0000313" key="5">
    <source>
        <dbReference type="Proteomes" id="UP001627408"/>
    </source>
</evidence>
<reference evidence="4 5" key="1">
    <citation type="submission" date="2024-08" db="EMBL/GenBank/DDBJ databases">
        <title>Tateyamaria sp. nov., isolated from marine algae.</title>
        <authorList>
            <person name="Choi B.J."/>
            <person name="Kim J.M."/>
            <person name="Lee J.K."/>
            <person name="Choi D.G."/>
            <person name="Bayburt H."/>
            <person name="Baek J.H."/>
            <person name="Han D.M."/>
            <person name="Jeon C.O."/>
        </authorList>
    </citation>
    <scope>NUCLEOTIDE SEQUENCE [LARGE SCALE GENOMIC DNA]</scope>
    <source>
        <strain evidence="4 5">KMU-156</strain>
    </source>
</reference>
<dbReference type="InterPro" id="IPR050832">
    <property type="entry name" value="Bact_Acetyltransf"/>
</dbReference>
<keyword evidence="5" id="KW-1185">Reference proteome</keyword>
<dbReference type="PANTHER" id="PTHR43877">
    <property type="entry name" value="AMINOALKYLPHOSPHONATE N-ACETYLTRANSFERASE-RELATED-RELATED"/>
    <property type="match status" value="1"/>
</dbReference>
<dbReference type="InterPro" id="IPR000182">
    <property type="entry name" value="GNAT_dom"/>
</dbReference>
<dbReference type="PROSITE" id="PS51186">
    <property type="entry name" value="GNAT"/>
    <property type="match status" value="1"/>
</dbReference>
<dbReference type="RefSeq" id="WP_407591619.1">
    <property type="nucleotide sequence ID" value="NZ_JBHDIY010000002.1"/>
</dbReference>
<organism evidence="4 5">
    <name type="scientific">Tateyamaria armeniaca</name>
    <dbReference type="NCBI Taxonomy" id="2518930"/>
    <lineage>
        <taxon>Bacteria</taxon>
        <taxon>Pseudomonadati</taxon>
        <taxon>Pseudomonadota</taxon>
        <taxon>Alphaproteobacteria</taxon>
        <taxon>Rhodobacterales</taxon>
        <taxon>Roseobacteraceae</taxon>
        <taxon>Tateyamaria</taxon>
    </lineage>
</organism>
<comment type="caution">
    <text evidence="4">The sequence shown here is derived from an EMBL/GenBank/DDBJ whole genome shotgun (WGS) entry which is preliminary data.</text>
</comment>